<dbReference type="InterPro" id="IPR047130">
    <property type="entry name" value="7TM_GPCR_Srsx_nematod"/>
</dbReference>
<dbReference type="PANTHER" id="PTHR23360">
    <property type="entry name" value="G-PROTEIN COUPLED RECEPTORS FAMILY 1 PROFILE DOMAIN-CONTAINING PROTEIN-RELATED"/>
    <property type="match status" value="1"/>
</dbReference>
<reference evidence="6 7" key="1">
    <citation type="submission" date="2024-10" db="EMBL/GenBank/DDBJ databases">
        <authorList>
            <person name="Kim D."/>
        </authorList>
    </citation>
    <scope>NUCLEOTIDE SEQUENCE [LARGE SCALE GENOMIC DNA]</scope>
    <source>
        <strain evidence="6">Taebaek</strain>
    </source>
</reference>
<keyword evidence="7" id="KW-1185">Reference proteome</keyword>
<feature type="transmembrane region" description="Helical" evidence="5">
    <location>
        <begin position="26"/>
        <end position="54"/>
    </location>
</feature>
<gene>
    <name evidence="6" type="ORF">niasHS_015829</name>
</gene>
<dbReference type="Pfam" id="PF10320">
    <property type="entry name" value="7TM_GPCR_Srsx"/>
    <property type="match status" value="1"/>
</dbReference>
<name>A0ABD2HZV2_HETSC</name>
<dbReference type="InterPro" id="IPR000276">
    <property type="entry name" value="GPCR_Rhodpsn"/>
</dbReference>
<evidence type="ECO:0008006" key="8">
    <source>
        <dbReference type="Google" id="ProtNLM"/>
    </source>
</evidence>
<sequence length="342" mass="38079">MDFNNLSSNSTILGDLFYTTYKNAGLSAGLVTMAVLIALCAVPGNCMNLFLVYLTIKRKSLRGSSNYLLALNSFYEFLHQTGHYIFLFTILSGRNFIPFFGSAIFQLQSIFGYNAAIFTMIETAVDRFLAVVTPKLHAKIEGKTYLAIHTLLSCIPGVYLAARVLSYALDNPNEPVTGQLSDTCTPVNLIYHYNMVVCCITFILYLLIGIIVWKKRTEQSAGNKRLFRSLAAICGLLVGSYFFNTVLRLAVVNWLDPVQLWFVNVAGGVLVNIGAAANTPILYIFSTEYRREIQKEIRFLSSTNSVATMNIQKVVPYHAKNANTKHANLSTSTKPLPITTKW</sequence>
<proteinExistence type="predicted"/>
<keyword evidence="2 5" id="KW-0812">Transmembrane</keyword>
<feature type="transmembrane region" description="Helical" evidence="5">
    <location>
        <begin position="189"/>
        <end position="213"/>
    </location>
</feature>
<protein>
    <recommendedName>
        <fullName evidence="8">G-protein coupled receptors family 1 profile domain-containing protein</fullName>
    </recommendedName>
</protein>
<dbReference type="Gene3D" id="1.20.1070.10">
    <property type="entry name" value="Rhodopsin 7-helix transmembrane proteins"/>
    <property type="match status" value="1"/>
</dbReference>
<accession>A0ABD2HZV2</accession>
<dbReference type="InterPro" id="IPR019424">
    <property type="entry name" value="7TM_GPCR_Srsx"/>
</dbReference>
<dbReference type="CDD" id="cd00637">
    <property type="entry name" value="7tm_classA_rhodopsin-like"/>
    <property type="match status" value="1"/>
</dbReference>
<evidence type="ECO:0000256" key="4">
    <source>
        <dbReference type="ARBA" id="ARBA00023136"/>
    </source>
</evidence>
<evidence type="ECO:0000313" key="6">
    <source>
        <dbReference type="EMBL" id="KAL3071087.1"/>
    </source>
</evidence>
<evidence type="ECO:0000256" key="3">
    <source>
        <dbReference type="ARBA" id="ARBA00022989"/>
    </source>
</evidence>
<feature type="transmembrane region" description="Helical" evidence="5">
    <location>
        <begin position="225"/>
        <end position="243"/>
    </location>
</feature>
<feature type="transmembrane region" description="Helical" evidence="5">
    <location>
        <begin position="263"/>
        <end position="285"/>
    </location>
</feature>
<feature type="transmembrane region" description="Helical" evidence="5">
    <location>
        <begin position="84"/>
        <end position="105"/>
    </location>
</feature>
<dbReference type="SUPFAM" id="SSF81321">
    <property type="entry name" value="Family A G protein-coupled receptor-like"/>
    <property type="match status" value="1"/>
</dbReference>
<evidence type="ECO:0000256" key="5">
    <source>
        <dbReference type="SAM" id="Phobius"/>
    </source>
</evidence>
<keyword evidence="3 5" id="KW-1133">Transmembrane helix</keyword>
<dbReference type="Proteomes" id="UP001620645">
    <property type="component" value="Unassembled WGS sequence"/>
</dbReference>
<comment type="subcellular location">
    <subcellularLocation>
        <location evidence="1">Membrane</location>
    </subcellularLocation>
</comment>
<feature type="transmembrane region" description="Helical" evidence="5">
    <location>
        <begin position="144"/>
        <end position="169"/>
    </location>
</feature>
<evidence type="ECO:0000256" key="2">
    <source>
        <dbReference type="ARBA" id="ARBA00022692"/>
    </source>
</evidence>
<feature type="transmembrane region" description="Helical" evidence="5">
    <location>
        <begin position="111"/>
        <end position="132"/>
    </location>
</feature>
<dbReference type="EMBL" id="JBICCN010000400">
    <property type="protein sequence ID" value="KAL3071087.1"/>
    <property type="molecule type" value="Genomic_DNA"/>
</dbReference>
<dbReference type="SMART" id="SM01381">
    <property type="entry name" value="7TM_GPCR_Srsx"/>
    <property type="match status" value="1"/>
</dbReference>
<dbReference type="GO" id="GO:0016020">
    <property type="term" value="C:membrane"/>
    <property type="evidence" value="ECO:0007669"/>
    <property type="project" value="UniProtKB-SubCell"/>
</dbReference>
<dbReference type="PANTHER" id="PTHR23360:SF5">
    <property type="entry name" value="G-PROTEIN COUPLED RECEPTORS FAMILY 1 PROFILE DOMAIN-CONTAINING PROTEIN"/>
    <property type="match status" value="1"/>
</dbReference>
<comment type="caution">
    <text evidence="6">The sequence shown here is derived from an EMBL/GenBank/DDBJ whole genome shotgun (WGS) entry which is preliminary data.</text>
</comment>
<evidence type="ECO:0000313" key="7">
    <source>
        <dbReference type="Proteomes" id="UP001620645"/>
    </source>
</evidence>
<organism evidence="6 7">
    <name type="scientific">Heterodera schachtii</name>
    <name type="common">Sugarbeet cyst nematode worm</name>
    <name type="synonym">Tylenchus schachtii</name>
    <dbReference type="NCBI Taxonomy" id="97005"/>
    <lineage>
        <taxon>Eukaryota</taxon>
        <taxon>Metazoa</taxon>
        <taxon>Ecdysozoa</taxon>
        <taxon>Nematoda</taxon>
        <taxon>Chromadorea</taxon>
        <taxon>Rhabditida</taxon>
        <taxon>Tylenchina</taxon>
        <taxon>Tylenchomorpha</taxon>
        <taxon>Tylenchoidea</taxon>
        <taxon>Heteroderidae</taxon>
        <taxon>Heteroderinae</taxon>
        <taxon>Heterodera</taxon>
    </lineage>
</organism>
<dbReference type="PROSITE" id="PS00237">
    <property type="entry name" value="G_PROTEIN_RECEP_F1_1"/>
    <property type="match status" value="1"/>
</dbReference>
<evidence type="ECO:0000256" key="1">
    <source>
        <dbReference type="ARBA" id="ARBA00004370"/>
    </source>
</evidence>
<dbReference type="AlphaFoldDB" id="A0ABD2HZV2"/>
<keyword evidence="4 5" id="KW-0472">Membrane</keyword>